<dbReference type="Proteomes" id="UP000029488">
    <property type="component" value="Chromosome"/>
</dbReference>
<dbReference type="KEGG" id="lsj:LSJ_0789c"/>
<dbReference type="AlphaFoldDB" id="A0A089QBM2"/>
<name>A0A089QBM2_9LACO</name>
<gene>
    <name evidence="1" type="ORF">LSJ_0789c</name>
</gene>
<evidence type="ECO:0000313" key="2">
    <source>
        <dbReference type="Proteomes" id="UP000029488"/>
    </source>
</evidence>
<accession>A0A089QBM2</accession>
<sequence>MHHIVGQHQPAFGRLMAGRVLKPMGISAHTLHGLAGPEGQIVPRSRAWHQ</sequence>
<protein>
    <submittedName>
        <fullName evidence="1">Uncharacterized protein</fullName>
    </submittedName>
</protein>
<proteinExistence type="predicted"/>
<evidence type="ECO:0000313" key="1">
    <source>
        <dbReference type="EMBL" id="AIR10474.1"/>
    </source>
</evidence>
<organism evidence="1 2">
    <name type="scientific">Ligilactobacillus salivarius</name>
    <dbReference type="NCBI Taxonomy" id="1624"/>
    <lineage>
        <taxon>Bacteria</taxon>
        <taxon>Bacillati</taxon>
        <taxon>Bacillota</taxon>
        <taxon>Bacilli</taxon>
        <taxon>Lactobacillales</taxon>
        <taxon>Lactobacillaceae</taxon>
        <taxon>Ligilactobacillus</taxon>
    </lineage>
</organism>
<dbReference type="EMBL" id="CP007646">
    <property type="protein sequence ID" value="AIR10474.1"/>
    <property type="molecule type" value="Genomic_DNA"/>
</dbReference>
<reference evidence="1 2" key="1">
    <citation type="journal article" date="2014" name="BMC Genomics">
        <title>Unusual genome complexity in Lactobacillus salivarius JCM1046.</title>
        <authorList>
            <person name="Raftis E.J."/>
            <person name="Forde B.M."/>
            <person name="Claesson M.J."/>
            <person name="O'Toole P.W."/>
        </authorList>
    </citation>
    <scope>NUCLEOTIDE SEQUENCE [LARGE SCALE GENOMIC DNA]</scope>
    <source>
        <strain evidence="1 2">JCM1046</strain>
    </source>
</reference>